<comment type="caution">
    <text evidence="3">The sequence shown here is derived from an EMBL/GenBank/DDBJ whole genome shotgun (WGS) entry which is preliminary data.</text>
</comment>
<name>A0A3D9LG91_9MICC</name>
<evidence type="ECO:0000313" key="4">
    <source>
        <dbReference type="Proteomes" id="UP000256727"/>
    </source>
</evidence>
<evidence type="ECO:0000256" key="1">
    <source>
        <dbReference type="ARBA" id="ARBA00007689"/>
    </source>
</evidence>
<dbReference type="RefSeq" id="WP_115932568.1">
    <property type="nucleotide sequence ID" value="NZ_QREH01000001.1"/>
</dbReference>
<dbReference type="PANTHER" id="PTHR33606">
    <property type="entry name" value="PROTEIN YCII"/>
    <property type="match status" value="1"/>
</dbReference>
<accession>A0A3D9LG91</accession>
<dbReference type="Gene3D" id="3.30.70.1060">
    <property type="entry name" value="Dimeric alpha+beta barrel"/>
    <property type="match status" value="1"/>
</dbReference>
<dbReference type="Proteomes" id="UP000256727">
    <property type="component" value="Unassembled WGS sequence"/>
</dbReference>
<dbReference type="SUPFAM" id="SSF54909">
    <property type="entry name" value="Dimeric alpha+beta barrel"/>
    <property type="match status" value="1"/>
</dbReference>
<dbReference type="PANTHER" id="PTHR33606:SF3">
    <property type="entry name" value="PROTEIN YCII"/>
    <property type="match status" value="1"/>
</dbReference>
<proteinExistence type="inferred from homology"/>
<dbReference type="OrthoDB" id="460439at2"/>
<protein>
    <recommendedName>
        <fullName evidence="2">YCII-related domain-containing protein</fullName>
    </recommendedName>
</protein>
<dbReference type="Pfam" id="PF03795">
    <property type="entry name" value="YCII"/>
    <property type="match status" value="1"/>
</dbReference>
<feature type="domain" description="YCII-related" evidence="2">
    <location>
        <begin position="1"/>
        <end position="88"/>
    </location>
</feature>
<organism evidence="3 4">
    <name type="scientific">Citricoccus muralis</name>
    <dbReference type="NCBI Taxonomy" id="169134"/>
    <lineage>
        <taxon>Bacteria</taxon>
        <taxon>Bacillati</taxon>
        <taxon>Actinomycetota</taxon>
        <taxon>Actinomycetes</taxon>
        <taxon>Micrococcales</taxon>
        <taxon>Micrococcaceae</taxon>
        <taxon>Citricoccus</taxon>
    </lineage>
</organism>
<sequence>MPFLIETYDAPERAQVRQDRYAEHLEFLSEHAELLLACGAKLSDDGTHAEGGIYLVDFETREDAEAFIARDPFSQGNLFREVVVRRWRKAYLDGHSFLPHPS</sequence>
<dbReference type="EMBL" id="QREH01000001">
    <property type="protein sequence ID" value="REE04684.1"/>
    <property type="molecule type" value="Genomic_DNA"/>
</dbReference>
<comment type="similarity">
    <text evidence="1">Belongs to the YciI family.</text>
</comment>
<dbReference type="AlphaFoldDB" id="A0A3D9LG91"/>
<reference evidence="3 4" key="1">
    <citation type="submission" date="2018-07" db="EMBL/GenBank/DDBJ databases">
        <title>Sequencing the genomes of 1000 actinobacteria strains.</title>
        <authorList>
            <person name="Klenk H.-P."/>
        </authorList>
    </citation>
    <scope>NUCLEOTIDE SEQUENCE [LARGE SCALE GENOMIC DNA]</scope>
    <source>
        <strain evidence="3 4">DSM 14442</strain>
    </source>
</reference>
<gene>
    <name evidence="3" type="ORF">C8E99_2529</name>
</gene>
<dbReference type="InterPro" id="IPR011008">
    <property type="entry name" value="Dimeric_a/b-barrel"/>
</dbReference>
<keyword evidence="4" id="KW-1185">Reference proteome</keyword>
<dbReference type="InterPro" id="IPR005545">
    <property type="entry name" value="YCII"/>
</dbReference>
<evidence type="ECO:0000313" key="3">
    <source>
        <dbReference type="EMBL" id="REE04684.1"/>
    </source>
</evidence>
<dbReference type="InterPro" id="IPR051807">
    <property type="entry name" value="Sec-metab_biosynth-assoc"/>
</dbReference>
<evidence type="ECO:0000259" key="2">
    <source>
        <dbReference type="Pfam" id="PF03795"/>
    </source>
</evidence>